<reference evidence="2" key="1">
    <citation type="submission" date="2015-12" db="EMBL/GenBank/DDBJ databases">
        <title>Update maize B73 reference genome by single molecule sequencing technologies.</title>
        <authorList>
            <consortium name="Maize Genome Sequencing Project"/>
            <person name="Ware D."/>
        </authorList>
    </citation>
    <scope>NUCLEOTIDE SEQUENCE [LARGE SCALE GENOMIC DNA]</scope>
    <source>
        <strain evidence="2">cv. B73</strain>
    </source>
</reference>
<sequence>MPFPTCPRRPSVDASRAQILIRFCVRGPAPATGLRAARHFPAWGPPGSVCGPAHSVPTVAQPLVRRARTRSSASRELGSCPAASAAAAMCRLAHLPSLHTTPGWWARRRSAPTCCLLPSLTPSTTHVLDLPINSRPFVPAQPSHPHLPSAARCSVVRRTHAATARPPR</sequence>
<evidence type="ECO:0000313" key="2">
    <source>
        <dbReference type="Proteomes" id="UP000007305"/>
    </source>
</evidence>
<organism evidence="1 2">
    <name type="scientific">Zea mays</name>
    <name type="common">Maize</name>
    <dbReference type="NCBI Taxonomy" id="4577"/>
    <lineage>
        <taxon>Eukaryota</taxon>
        <taxon>Viridiplantae</taxon>
        <taxon>Streptophyta</taxon>
        <taxon>Embryophyta</taxon>
        <taxon>Tracheophyta</taxon>
        <taxon>Spermatophyta</taxon>
        <taxon>Magnoliopsida</taxon>
        <taxon>Liliopsida</taxon>
        <taxon>Poales</taxon>
        <taxon>Poaceae</taxon>
        <taxon>PACMAD clade</taxon>
        <taxon>Panicoideae</taxon>
        <taxon>Andropogonodae</taxon>
        <taxon>Andropogoneae</taxon>
        <taxon>Tripsacinae</taxon>
        <taxon>Zea</taxon>
    </lineage>
</organism>
<proteinExistence type="predicted"/>
<accession>A0A804UD35</accession>
<dbReference type="Gramene" id="Zm00001eb305030_T001">
    <property type="protein sequence ID" value="Zm00001eb305030_P001"/>
    <property type="gene ID" value="Zm00001eb305030"/>
</dbReference>
<reference evidence="1" key="3">
    <citation type="submission" date="2021-05" db="UniProtKB">
        <authorList>
            <consortium name="EnsemblPlants"/>
        </authorList>
    </citation>
    <scope>IDENTIFICATION</scope>
    <source>
        <strain evidence="1">cv. B73</strain>
    </source>
</reference>
<dbReference type="AlphaFoldDB" id="A0A804UD35"/>
<evidence type="ECO:0000313" key="1">
    <source>
        <dbReference type="EnsemblPlants" id="Zm00001eb305030_P001"/>
    </source>
</evidence>
<name>A0A804UD35_MAIZE</name>
<protein>
    <submittedName>
        <fullName evidence="1">Uncharacterized protein</fullName>
    </submittedName>
</protein>
<reference evidence="1" key="2">
    <citation type="submission" date="2019-07" db="EMBL/GenBank/DDBJ databases">
        <authorList>
            <person name="Seetharam A."/>
            <person name="Woodhouse M."/>
            <person name="Cannon E."/>
        </authorList>
    </citation>
    <scope>NUCLEOTIDE SEQUENCE [LARGE SCALE GENOMIC DNA]</scope>
    <source>
        <strain evidence="1">cv. B73</strain>
    </source>
</reference>
<dbReference type="Proteomes" id="UP000007305">
    <property type="component" value="Chromosome 7"/>
</dbReference>
<keyword evidence="2" id="KW-1185">Reference proteome</keyword>
<dbReference type="EnsemblPlants" id="Zm00001eb305030_T001">
    <property type="protein sequence ID" value="Zm00001eb305030_P001"/>
    <property type="gene ID" value="Zm00001eb305030"/>
</dbReference>
<dbReference type="InParanoid" id="A0A804UD35"/>